<dbReference type="AlphaFoldDB" id="A0A420ZC90"/>
<organism evidence="2 3">
    <name type="scientific">candidate division Kazan bacterium</name>
    <dbReference type="NCBI Taxonomy" id="2202143"/>
    <lineage>
        <taxon>Bacteria</taxon>
        <taxon>Bacteria division Kazan-3B-28</taxon>
    </lineage>
</organism>
<evidence type="ECO:0000259" key="1">
    <source>
        <dbReference type="Pfam" id="PF00535"/>
    </source>
</evidence>
<dbReference type="Proteomes" id="UP000281261">
    <property type="component" value="Unassembled WGS sequence"/>
</dbReference>
<evidence type="ECO:0000313" key="2">
    <source>
        <dbReference type="EMBL" id="RLC36933.1"/>
    </source>
</evidence>
<comment type="caution">
    <text evidence="2">The sequence shown here is derived from an EMBL/GenBank/DDBJ whole genome shotgun (WGS) entry which is preliminary data.</text>
</comment>
<reference evidence="2 3" key="1">
    <citation type="submission" date="2018-06" db="EMBL/GenBank/DDBJ databases">
        <title>Extensive metabolic versatility and redundancy in microbially diverse, dynamic hydrothermal sediments.</title>
        <authorList>
            <person name="Dombrowski N."/>
            <person name="Teske A."/>
            <person name="Baker B.J."/>
        </authorList>
    </citation>
    <scope>NUCLEOTIDE SEQUENCE [LARGE SCALE GENOMIC DNA]</scope>
    <source>
        <strain evidence="2">B79_G16</strain>
    </source>
</reference>
<feature type="domain" description="Glycosyltransferase 2-like" evidence="1">
    <location>
        <begin position="44"/>
        <end position="211"/>
    </location>
</feature>
<dbReference type="EMBL" id="QMNG01000020">
    <property type="protein sequence ID" value="RLC36933.1"/>
    <property type="molecule type" value="Genomic_DNA"/>
</dbReference>
<dbReference type="SUPFAM" id="SSF53448">
    <property type="entry name" value="Nucleotide-diphospho-sugar transferases"/>
    <property type="match status" value="1"/>
</dbReference>
<dbReference type="InterPro" id="IPR050834">
    <property type="entry name" value="Glycosyltransf_2"/>
</dbReference>
<gene>
    <name evidence="2" type="ORF">DRH29_03415</name>
</gene>
<name>A0A420ZC90_UNCK3</name>
<dbReference type="InterPro" id="IPR029044">
    <property type="entry name" value="Nucleotide-diphossugar_trans"/>
</dbReference>
<sequence length="344" mass="38501">FVVYHACYSVTGMTIRSASGASGGGLTESGPDRSGHHFKTMQLSVLIPTYDRRETLGKALRALFLQQGLEQVAWEVIVIDDGSTDGTGALVAKLVTESPAPLIYLYQENSGPAAARNQGIRTARAPLVLMIGDDILAAPNLLAKHLAAHKRYPLLQDAVLGLVEWAPSLNVTPFMHWWVENRFRFGALQAGKVEPDFSFFYTCNISVKREFLLNHGLFDESFRAAAYEDTELAYRLDQAGLRIHFIPQATAYHDHPVTLQSASKRMENIGRWSLAFEAKTHFWSAPPAWIRLGSVPWMHPRIIRPLEAWAKRLQTKAVMGPLYAIVMMYHFWIGRRQASLGDLV</sequence>
<accession>A0A420ZC90</accession>
<dbReference type="Pfam" id="PF00535">
    <property type="entry name" value="Glycos_transf_2"/>
    <property type="match status" value="1"/>
</dbReference>
<protein>
    <recommendedName>
        <fullName evidence="1">Glycosyltransferase 2-like domain-containing protein</fullName>
    </recommendedName>
</protein>
<proteinExistence type="predicted"/>
<feature type="non-terminal residue" evidence="2">
    <location>
        <position position="1"/>
    </location>
</feature>
<dbReference type="PANTHER" id="PTHR43685">
    <property type="entry name" value="GLYCOSYLTRANSFERASE"/>
    <property type="match status" value="1"/>
</dbReference>
<dbReference type="PANTHER" id="PTHR43685:SF3">
    <property type="entry name" value="SLR2126 PROTEIN"/>
    <property type="match status" value="1"/>
</dbReference>
<dbReference type="InterPro" id="IPR001173">
    <property type="entry name" value="Glyco_trans_2-like"/>
</dbReference>
<dbReference type="Gene3D" id="3.90.550.10">
    <property type="entry name" value="Spore Coat Polysaccharide Biosynthesis Protein SpsA, Chain A"/>
    <property type="match status" value="1"/>
</dbReference>
<evidence type="ECO:0000313" key="3">
    <source>
        <dbReference type="Proteomes" id="UP000281261"/>
    </source>
</evidence>